<dbReference type="Pfam" id="PF01648">
    <property type="entry name" value="ACPS"/>
    <property type="match status" value="1"/>
</dbReference>
<accession>A0A7X0MK91</accession>
<gene>
    <name evidence="3" type="ORF">HDF25_003988</name>
</gene>
<evidence type="ECO:0000259" key="2">
    <source>
        <dbReference type="Pfam" id="PF01648"/>
    </source>
</evidence>
<protein>
    <submittedName>
        <fullName evidence="3">Phosphopantetheinyl transferase (Holo-ACP synthase)</fullName>
    </submittedName>
</protein>
<evidence type="ECO:0000256" key="1">
    <source>
        <dbReference type="ARBA" id="ARBA00022679"/>
    </source>
</evidence>
<evidence type="ECO:0000313" key="4">
    <source>
        <dbReference type="Proteomes" id="UP000521017"/>
    </source>
</evidence>
<sequence length="188" mass="21369">MIGNDIVDLKKAGLDSNWKRKGYLDKICTSDEQQLILQASEPAVMLWLIWSMKEAAYKIIHRKTGIRLYEPLKYICDDLLTDGIKASGKISYLEKKLYSQSEIKGPLLHSSVVSALPDFENLHLQYLRPVPDYNEVFNRLSAFYQLTRNRSGLPEMVHTITGQKHAVSVSHHGSYLAVIYSDSLLLAD</sequence>
<dbReference type="Proteomes" id="UP000521017">
    <property type="component" value="Unassembled WGS sequence"/>
</dbReference>
<comment type="caution">
    <text evidence="3">The sequence shown here is derived from an EMBL/GenBank/DDBJ whole genome shotgun (WGS) entry which is preliminary data.</text>
</comment>
<dbReference type="GO" id="GO:0008897">
    <property type="term" value="F:holo-[acyl-carrier-protein] synthase activity"/>
    <property type="evidence" value="ECO:0007669"/>
    <property type="project" value="InterPro"/>
</dbReference>
<dbReference type="GO" id="GO:0000287">
    <property type="term" value="F:magnesium ion binding"/>
    <property type="evidence" value="ECO:0007669"/>
    <property type="project" value="InterPro"/>
</dbReference>
<name>A0A7X0MK91_9SPHI</name>
<dbReference type="AlphaFoldDB" id="A0A7X0MK91"/>
<keyword evidence="1 3" id="KW-0808">Transferase</keyword>
<organism evidence="3 4">
    <name type="scientific">Pedobacter cryoconitis</name>
    <dbReference type="NCBI Taxonomy" id="188932"/>
    <lineage>
        <taxon>Bacteria</taxon>
        <taxon>Pseudomonadati</taxon>
        <taxon>Bacteroidota</taxon>
        <taxon>Sphingobacteriia</taxon>
        <taxon>Sphingobacteriales</taxon>
        <taxon>Sphingobacteriaceae</taxon>
        <taxon>Pedobacter</taxon>
    </lineage>
</organism>
<dbReference type="Gene3D" id="3.90.470.20">
    <property type="entry name" value="4'-phosphopantetheinyl transferase domain"/>
    <property type="match status" value="1"/>
</dbReference>
<feature type="domain" description="4'-phosphopantetheinyl transferase" evidence="2">
    <location>
        <begin position="2"/>
        <end position="65"/>
    </location>
</feature>
<reference evidence="3 4" key="1">
    <citation type="submission" date="2020-08" db="EMBL/GenBank/DDBJ databases">
        <title>Genomic Encyclopedia of Type Strains, Phase IV (KMG-V): Genome sequencing to study the core and pangenomes of soil and plant-associated prokaryotes.</title>
        <authorList>
            <person name="Whitman W."/>
        </authorList>
    </citation>
    <scope>NUCLEOTIDE SEQUENCE [LARGE SCALE GENOMIC DNA]</scope>
    <source>
        <strain evidence="3 4">M2T3</strain>
    </source>
</reference>
<dbReference type="RefSeq" id="WP_184627928.1">
    <property type="nucleotide sequence ID" value="NZ_JACHCC010000011.1"/>
</dbReference>
<dbReference type="InterPro" id="IPR037143">
    <property type="entry name" value="4-PPantetheinyl_Trfase_dom_sf"/>
</dbReference>
<dbReference type="EMBL" id="JACHCC010000011">
    <property type="protein sequence ID" value="MBB6501811.1"/>
    <property type="molecule type" value="Genomic_DNA"/>
</dbReference>
<evidence type="ECO:0000313" key="3">
    <source>
        <dbReference type="EMBL" id="MBB6501811.1"/>
    </source>
</evidence>
<proteinExistence type="predicted"/>
<dbReference type="SUPFAM" id="SSF56214">
    <property type="entry name" value="4'-phosphopantetheinyl transferase"/>
    <property type="match status" value="1"/>
</dbReference>
<dbReference type="InterPro" id="IPR008278">
    <property type="entry name" value="4-PPantetheinyl_Trfase_dom"/>
</dbReference>